<dbReference type="Proteomes" id="UP000029692">
    <property type="component" value="Unassembled WGS sequence"/>
</dbReference>
<dbReference type="SUPFAM" id="SSF46894">
    <property type="entry name" value="C-terminal effector domain of the bipartite response regulators"/>
    <property type="match status" value="1"/>
</dbReference>
<feature type="domain" description="HTH luxR-type" evidence="4">
    <location>
        <begin position="142"/>
        <end position="207"/>
    </location>
</feature>
<sequence>MIRVCIGDDHELIREGFKRLIDREPDMECCAEAADGASVLRLLSRIEADVLVLDLNLPDRPGLEVLKDIQVQDPALGVLVLSFHPEEQYARRCMKAGARGYLSKDRAGGELIQAIRCLARGERYLSPEAARSLAYEDLGGAEGPPHTRLSDREFELMVLFAGGQNLRQASESLGLSINTVSSYKSRLWKKMGFTSNAELIRYVVSQGLL</sequence>
<evidence type="ECO:0000259" key="4">
    <source>
        <dbReference type="PROSITE" id="PS50043"/>
    </source>
</evidence>
<gene>
    <name evidence="6" type="ORF">DC28_08005</name>
</gene>
<dbReference type="InterPro" id="IPR058245">
    <property type="entry name" value="NreC/VraR/RcsB-like_REC"/>
</dbReference>
<reference evidence="6 7" key="1">
    <citation type="submission" date="2014-05" db="EMBL/GenBank/DDBJ databases">
        <title>De novo Genome Sequence of Spirocheata sp.</title>
        <authorList>
            <person name="Shivani Y."/>
            <person name="Subhash Y."/>
            <person name="Tushar L."/>
            <person name="Sasikala C."/>
            <person name="Ramana C.V."/>
        </authorList>
    </citation>
    <scope>NUCLEOTIDE SEQUENCE [LARGE SCALE GENOMIC DNA]</scope>
    <source>
        <strain evidence="6 7">JC230</strain>
    </source>
</reference>
<dbReference type="AlphaFoldDB" id="A0A098QWE9"/>
<organism evidence="6 7">
    <name type="scientific">Spirochaeta lutea</name>
    <dbReference type="NCBI Taxonomy" id="1480694"/>
    <lineage>
        <taxon>Bacteria</taxon>
        <taxon>Pseudomonadati</taxon>
        <taxon>Spirochaetota</taxon>
        <taxon>Spirochaetia</taxon>
        <taxon>Spirochaetales</taxon>
        <taxon>Spirochaetaceae</taxon>
        <taxon>Spirochaeta</taxon>
    </lineage>
</organism>
<feature type="modified residue" description="4-aspartylphosphate" evidence="3">
    <location>
        <position position="54"/>
    </location>
</feature>
<dbReference type="EMBL" id="JNUP01000063">
    <property type="protein sequence ID" value="KGE72044.1"/>
    <property type="molecule type" value="Genomic_DNA"/>
</dbReference>
<dbReference type="Gene3D" id="3.40.50.2300">
    <property type="match status" value="1"/>
</dbReference>
<dbReference type="CDD" id="cd06170">
    <property type="entry name" value="LuxR_C_like"/>
    <property type="match status" value="1"/>
</dbReference>
<evidence type="ECO:0000256" key="2">
    <source>
        <dbReference type="ARBA" id="ARBA00023125"/>
    </source>
</evidence>
<dbReference type="InterPro" id="IPR000792">
    <property type="entry name" value="Tscrpt_reg_LuxR_C"/>
</dbReference>
<dbReference type="eggNOG" id="COG2197">
    <property type="taxonomic scope" value="Bacteria"/>
</dbReference>
<dbReference type="SMART" id="SM00421">
    <property type="entry name" value="HTH_LUXR"/>
    <property type="match status" value="1"/>
</dbReference>
<dbReference type="InterPro" id="IPR011006">
    <property type="entry name" value="CheY-like_superfamily"/>
</dbReference>
<keyword evidence="7" id="KW-1185">Reference proteome</keyword>
<dbReference type="Pfam" id="PF00196">
    <property type="entry name" value="GerE"/>
    <property type="match status" value="1"/>
</dbReference>
<dbReference type="GO" id="GO:0003677">
    <property type="term" value="F:DNA binding"/>
    <property type="evidence" value="ECO:0007669"/>
    <property type="project" value="UniProtKB-KW"/>
</dbReference>
<evidence type="ECO:0008006" key="8">
    <source>
        <dbReference type="Google" id="ProtNLM"/>
    </source>
</evidence>
<evidence type="ECO:0000313" key="7">
    <source>
        <dbReference type="Proteomes" id="UP000029692"/>
    </source>
</evidence>
<dbReference type="PROSITE" id="PS50043">
    <property type="entry name" value="HTH_LUXR_2"/>
    <property type="match status" value="1"/>
</dbReference>
<dbReference type="OrthoDB" id="370587at2"/>
<dbReference type="RefSeq" id="WP_037547475.1">
    <property type="nucleotide sequence ID" value="NZ_JNUP01000063.1"/>
</dbReference>
<evidence type="ECO:0000256" key="3">
    <source>
        <dbReference type="PROSITE-ProRule" id="PRU00169"/>
    </source>
</evidence>
<dbReference type="STRING" id="1480694.DC28_08005"/>
<dbReference type="SMART" id="SM00448">
    <property type="entry name" value="REC"/>
    <property type="match status" value="1"/>
</dbReference>
<evidence type="ECO:0000256" key="1">
    <source>
        <dbReference type="ARBA" id="ARBA00022553"/>
    </source>
</evidence>
<feature type="domain" description="Response regulatory" evidence="5">
    <location>
        <begin position="3"/>
        <end position="119"/>
    </location>
</feature>
<evidence type="ECO:0000313" key="6">
    <source>
        <dbReference type="EMBL" id="KGE72044.1"/>
    </source>
</evidence>
<dbReference type="InterPro" id="IPR001789">
    <property type="entry name" value="Sig_transdc_resp-reg_receiver"/>
</dbReference>
<dbReference type="PROSITE" id="PS50110">
    <property type="entry name" value="RESPONSE_REGULATORY"/>
    <property type="match status" value="1"/>
</dbReference>
<dbReference type="Pfam" id="PF00072">
    <property type="entry name" value="Response_reg"/>
    <property type="match status" value="1"/>
</dbReference>
<evidence type="ECO:0000259" key="5">
    <source>
        <dbReference type="PROSITE" id="PS50110"/>
    </source>
</evidence>
<dbReference type="PANTHER" id="PTHR43214">
    <property type="entry name" value="TWO-COMPONENT RESPONSE REGULATOR"/>
    <property type="match status" value="1"/>
</dbReference>
<comment type="caution">
    <text evidence="6">The sequence shown here is derived from an EMBL/GenBank/DDBJ whole genome shotgun (WGS) entry which is preliminary data.</text>
</comment>
<dbReference type="SUPFAM" id="SSF52172">
    <property type="entry name" value="CheY-like"/>
    <property type="match status" value="1"/>
</dbReference>
<proteinExistence type="predicted"/>
<accession>A0A098QWE9</accession>
<dbReference type="GO" id="GO:0000160">
    <property type="term" value="P:phosphorelay signal transduction system"/>
    <property type="evidence" value="ECO:0007669"/>
    <property type="project" value="InterPro"/>
</dbReference>
<dbReference type="PANTHER" id="PTHR43214:SF43">
    <property type="entry name" value="TWO-COMPONENT RESPONSE REGULATOR"/>
    <property type="match status" value="1"/>
</dbReference>
<dbReference type="InterPro" id="IPR016032">
    <property type="entry name" value="Sig_transdc_resp-reg_C-effctor"/>
</dbReference>
<keyword evidence="2" id="KW-0238">DNA-binding</keyword>
<dbReference type="PRINTS" id="PR00038">
    <property type="entry name" value="HTHLUXR"/>
</dbReference>
<dbReference type="InterPro" id="IPR039420">
    <property type="entry name" value="WalR-like"/>
</dbReference>
<dbReference type="CDD" id="cd17535">
    <property type="entry name" value="REC_NarL-like"/>
    <property type="match status" value="1"/>
</dbReference>
<protein>
    <recommendedName>
        <fullName evidence="8">LuxR family transcriptional regulator</fullName>
    </recommendedName>
</protein>
<dbReference type="GO" id="GO:0006355">
    <property type="term" value="P:regulation of DNA-templated transcription"/>
    <property type="evidence" value="ECO:0007669"/>
    <property type="project" value="InterPro"/>
</dbReference>
<name>A0A098QWE9_9SPIO</name>
<keyword evidence="1 3" id="KW-0597">Phosphoprotein</keyword>